<protein>
    <submittedName>
        <fullName evidence="1">Uncharacterized protein</fullName>
    </submittedName>
</protein>
<reference evidence="1 2" key="1">
    <citation type="submission" date="2023-01" db="EMBL/GenBank/DDBJ databases">
        <authorList>
            <person name="Whitehead M."/>
        </authorList>
    </citation>
    <scope>NUCLEOTIDE SEQUENCE [LARGE SCALE GENOMIC DNA]</scope>
</reference>
<name>A0AAV0XPW2_9HEMI</name>
<dbReference type="EMBL" id="CARXXK010000234">
    <property type="protein sequence ID" value="CAI6370168.1"/>
    <property type="molecule type" value="Genomic_DNA"/>
</dbReference>
<proteinExistence type="predicted"/>
<dbReference type="AlphaFoldDB" id="A0AAV0XPW2"/>
<keyword evidence="2" id="KW-1185">Reference proteome</keyword>
<accession>A0AAV0XPW2</accession>
<evidence type="ECO:0000313" key="2">
    <source>
        <dbReference type="Proteomes" id="UP001160148"/>
    </source>
</evidence>
<evidence type="ECO:0000313" key="1">
    <source>
        <dbReference type="EMBL" id="CAI6370168.1"/>
    </source>
</evidence>
<organism evidence="1 2">
    <name type="scientific">Macrosiphum euphorbiae</name>
    <name type="common">potato aphid</name>
    <dbReference type="NCBI Taxonomy" id="13131"/>
    <lineage>
        <taxon>Eukaryota</taxon>
        <taxon>Metazoa</taxon>
        <taxon>Ecdysozoa</taxon>
        <taxon>Arthropoda</taxon>
        <taxon>Hexapoda</taxon>
        <taxon>Insecta</taxon>
        <taxon>Pterygota</taxon>
        <taxon>Neoptera</taxon>
        <taxon>Paraneoptera</taxon>
        <taxon>Hemiptera</taxon>
        <taxon>Sternorrhyncha</taxon>
        <taxon>Aphidomorpha</taxon>
        <taxon>Aphidoidea</taxon>
        <taxon>Aphididae</taxon>
        <taxon>Macrosiphini</taxon>
        <taxon>Macrosiphum</taxon>
    </lineage>
</organism>
<gene>
    <name evidence="1" type="ORF">MEUPH1_LOCUS24318</name>
</gene>
<comment type="caution">
    <text evidence="1">The sequence shown here is derived from an EMBL/GenBank/DDBJ whole genome shotgun (WGS) entry which is preliminary data.</text>
</comment>
<sequence>MLRSKKKKMLIKLMLLEQIDEETAIIEHVMNNKNHNIHDMFLKRKIEGFYNILIEKHLFKDETKFREFFRLSYDQFNYVLNIIEDDIKSDPYNRVKQPITPAEKLSVTLR</sequence>
<dbReference type="Proteomes" id="UP001160148">
    <property type="component" value="Unassembled WGS sequence"/>
</dbReference>